<feature type="compositionally biased region" description="Basic and acidic residues" evidence="2">
    <location>
        <begin position="117"/>
        <end position="145"/>
    </location>
</feature>
<sequence length="2040" mass="226084">MSLLRRLTQRYRWDSSDPDRAPPPLPLNPQSPSVGTSRSGTSLLIQNAHAALNEKARENALVPVIHKRNTDFSPERGLVQRTSPHKRMQSMQPGSVRDLSLMIEAGRDSASTTPRGSPEKERHPRPETPVRGREAEKETKSVEKDLSTISSISIPAHLTPAMRPGSRWPQQSILGENTPPQSATMLALQNMSTPPAREIESPLANVTNNATPQPKTSASHEQLSNQLLTLTNIATALQKEMAALSRRSRDNATDLMSLKEATHARDEDIRKTLRELSSNVDPTRHHRDTYNGGLYLDNKAFNTSPVMKNARPYALPRIPSPNSFAASLDRESILSTPSLVGSETPATMALLEKIIREMGTKDGQDTMLDRLSELAERLVGMASANKVEELLSDVKAMRQEHAIISTADNGSRSLSFGSGSGSGSEGSVLNSHNGAISHRVERFIIDKDGRRASVPSRPNDVLNDDLIKIIHSVKDSVAQGGGLTAEVKALVRELRGEVLGMGRELGRKLEETGGRTSHSKSETTNSRAELARIVEESLEQMKLYMQQRLREHRRESTESEKSLIDYQEIYNAMRTAISDSQESKEPQLSRDDVLNAVKDAWENYKPEIEIQQLGLERDEVLACIKEGFQEYAPQPEFPETATRDEVFAAVVEGMKHFVPPKIETPETLSRDEVLDAVRECLEEFEFPVAPSAVGNELTREDVRHAVKQGLDEFDLPNQITALVPHDTGNSEIMERLQDIMQYMQDEFKAATEEAKQRLAASGQNNEDVLVATKEGFASLRTQIEEYAGKVSENNGAIPPEELMAELVSSFDSFRDELTDMVTKTSDNSRDLVKQEIESLRDAVNSSLVPHVPPPTDNREALEAIRDGLDRVRSDLLRPHAGTTDIMDALHEGFTEMRACIEKINDKPVDFTANDEILDALKSGLDDVRADIETLRGNSDNDKAIVAANPQSMELIPADLVKHGDIKNLEELMTDLRVKMDTMELTQATPPTTSEGGLSKEALAAMEKMLLNGLSKEDLNEMEERLRNGVSKEDLNEMEERLRHGLSKDDLNNMEEMLRNGVSKEDLNQMEETLRNMQESMAGLANVSTKDREKGNEAPVNLEDAATKEDVQAIETILRNTKARLDDLIDGEQAVRKDHVDAVEALVLETKDSLGFITSQLETVTRKEDLVTIESLVTQAATTLDEMKARAEKSLEDTEKVTKTDVDAIALTIADIKALIEKMSSTDLAELPTKDDLNKVEEVIREMKEYSTTELPTKDDLNKVEEVVREMKEYNTTELPTKEDLKAVEDVVRNIKDHNVEVLPTKDELKLVEDVVKEIKDHNATMLPSKDDLKIVEEIVREIKDHNTAQEEANSTALANRQAEVVTVNERVAEVKAFLEDFQAMAKERLEFGGTGMETLGRMLEGLGETINQNASVGSDLKEMFELMKTEFEDSKNGVVGAKLDSDEKLKEATDQLNEKFDEKIGALLTKYEDFQLVIEDRTKAGEARDVEMEAAVVGTKAVTEELKVLVDTLGSTVTDSLEKMEEASKTVFEKVEMLYSKAEDNHAEGKSEHEMTRDKLKEALGMVEGLQGHVSDYQPKILEAIKDVLLIVGQHYEHSKVSVTDIQRYIDDAKPPPLKELLPPPPEKYDDTLVRTKLDNMNVEVHSKLDKLVDHTHAAGKAYAQLSTLDKVHQQVVQTAADINEFLSSQKQRIENEYEDREKTLRETTISLECQRAEQEHVAANLAILRDEEAQLRDSILALRTEQEFLNRQKTRLTADVSSLETALHLRREELHAMDVRAEGLERRILEGVLDHSRALLMTKSSAKGQEAMSRKRVARSSLGGGELPKAGAKQPTKSRAAVNMAVNSNRASLIAPNPAGASRRILSLSQITNNTPTGGLARSQSVRNTAAPTIRKRSWAHERASAGKGYGELDKENVDSVREADEDSRDVHDEAIGSQNRNIAPTDIDIPTPVGEEDEDPASEAEEGSSESGETLRRTSLGTTVIRGTGTESAYSDEDDEQYSSEGSGISVGDDSVVSESVADGESIAGEPEVLVHAT</sequence>
<evidence type="ECO:0000313" key="3">
    <source>
        <dbReference type="EMBL" id="KAK5635268.1"/>
    </source>
</evidence>
<feature type="coiled-coil region" evidence="1">
    <location>
        <begin position="1684"/>
        <end position="1746"/>
    </location>
</feature>
<protein>
    <submittedName>
        <fullName evidence="3">Uncharacterized protein</fullName>
    </submittedName>
</protein>
<feature type="region of interest" description="Disordered" evidence="2">
    <location>
        <begin position="72"/>
        <end position="94"/>
    </location>
</feature>
<keyword evidence="1" id="KW-0175">Coiled coil</keyword>
<feature type="region of interest" description="Disordered" evidence="2">
    <location>
        <begin position="1805"/>
        <end position="1839"/>
    </location>
</feature>
<feature type="compositionally biased region" description="Basic and acidic residues" evidence="2">
    <location>
        <begin position="11"/>
        <end position="20"/>
    </location>
</feature>
<feature type="region of interest" description="Disordered" evidence="2">
    <location>
        <begin position="107"/>
        <end position="145"/>
    </location>
</feature>
<feature type="compositionally biased region" description="Low complexity" evidence="2">
    <location>
        <begin position="2005"/>
        <end position="2028"/>
    </location>
</feature>
<proteinExistence type="predicted"/>
<organism evidence="3 4">
    <name type="scientific">Xylaria bambusicola</name>
    <dbReference type="NCBI Taxonomy" id="326684"/>
    <lineage>
        <taxon>Eukaryota</taxon>
        <taxon>Fungi</taxon>
        <taxon>Dikarya</taxon>
        <taxon>Ascomycota</taxon>
        <taxon>Pezizomycotina</taxon>
        <taxon>Sordariomycetes</taxon>
        <taxon>Xylariomycetidae</taxon>
        <taxon>Xylariales</taxon>
        <taxon>Xylariaceae</taxon>
        <taxon>Xylaria</taxon>
    </lineage>
</organism>
<feature type="compositionally biased region" description="Polar residues" evidence="2">
    <location>
        <begin position="168"/>
        <end position="179"/>
    </location>
</feature>
<dbReference type="EMBL" id="JAWHQM010000050">
    <property type="protein sequence ID" value="KAK5635268.1"/>
    <property type="molecule type" value="Genomic_DNA"/>
</dbReference>
<comment type="caution">
    <text evidence="3">The sequence shown here is derived from an EMBL/GenBank/DDBJ whole genome shotgun (WGS) entry which is preliminary data.</text>
</comment>
<feature type="region of interest" description="Disordered" evidence="2">
    <location>
        <begin position="1"/>
        <end position="39"/>
    </location>
</feature>
<feature type="region of interest" description="Disordered" evidence="2">
    <location>
        <begin position="158"/>
        <end position="179"/>
    </location>
</feature>
<feature type="compositionally biased region" description="Acidic residues" evidence="2">
    <location>
        <begin position="1956"/>
        <end position="1970"/>
    </location>
</feature>
<feature type="region of interest" description="Disordered" evidence="2">
    <location>
        <begin position="1875"/>
        <end position="2040"/>
    </location>
</feature>
<dbReference type="Proteomes" id="UP001305414">
    <property type="component" value="Unassembled WGS sequence"/>
</dbReference>
<reference evidence="3 4" key="1">
    <citation type="submission" date="2023-10" db="EMBL/GenBank/DDBJ databases">
        <title>Draft genome sequence of Xylaria bambusicola isolate GMP-LS, the root and basal stem rot pathogen of sugarcane in Indonesia.</title>
        <authorList>
            <person name="Selvaraj P."/>
            <person name="Muralishankar V."/>
            <person name="Muruganantham S."/>
            <person name="Sp S."/>
            <person name="Haryani S."/>
            <person name="Lau K.J.X."/>
            <person name="Naqvi N.I."/>
        </authorList>
    </citation>
    <scope>NUCLEOTIDE SEQUENCE [LARGE SCALE GENOMIC DNA]</scope>
    <source>
        <strain evidence="3">GMP-LS</strain>
    </source>
</reference>
<evidence type="ECO:0000256" key="2">
    <source>
        <dbReference type="SAM" id="MobiDB-lite"/>
    </source>
</evidence>
<accession>A0AAN7UXF1</accession>
<evidence type="ECO:0000313" key="4">
    <source>
        <dbReference type="Proteomes" id="UP001305414"/>
    </source>
</evidence>
<gene>
    <name evidence="3" type="ORF">RRF57_010980</name>
</gene>
<feature type="coiled-coil region" evidence="1">
    <location>
        <begin position="1059"/>
        <end position="1086"/>
    </location>
</feature>
<feature type="compositionally biased region" description="Polar residues" evidence="2">
    <location>
        <begin position="1875"/>
        <end position="1892"/>
    </location>
</feature>
<feature type="compositionally biased region" description="Basic and acidic residues" evidence="2">
    <location>
        <begin position="1900"/>
        <end position="1936"/>
    </location>
</feature>
<keyword evidence="4" id="KW-1185">Reference proteome</keyword>
<name>A0AAN7UXF1_9PEZI</name>
<evidence type="ECO:0000256" key="1">
    <source>
        <dbReference type="SAM" id="Coils"/>
    </source>
</evidence>